<keyword evidence="1" id="KW-0521">NADP</keyword>
<dbReference type="CDD" id="cd08243">
    <property type="entry name" value="quinone_oxidoreductase_like_1"/>
    <property type="match status" value="1"/>
</dbReference>
<proteinExistence type="predicted"/>
<dbReference type="OrthoDB" id="203908at2759"/>
<dbReference type="InterPro" id="IPR036291">
    <property type="entry name" value="NAD(P)-bd_dom_sf"/>
</dbReference>
<organism evidence="4 5">
    <name type="scientific">Neonectria ditissima</name>
    <dbReference type="NCBI Taxonomy" id="78410"/>
    <lineage>
        <taxon>Eukaryota</taxon>
        <taxon>Fungi</taxon>
        <taxon>Dikarya</taxon>
        <taxon>Ascomycota</taxon>
        <taxon>Pezizomycotina</taxon>
        <taxon>Sordariomycetes</taxon>
        <taxon>Hypocreomycetidae</taxon>
        <taxon>Hypocreales</taxon>
        <taxon>Nectriaceae</taxon>
        <taxon>Neonectria</taxon>
    </lineage>
</organism>
<sequence length="331" mass="35099">MATMKAAVLHSPGGPEALRLKTVPIPTPQHGEVLIRIRAFGLNRSELFTRQGHSPGVRFPRILGIEATGTVAAAPGGEFREGDIVATAMGGLGRAFDGGYAEYTCVPAGNVQAIDPDAAEGLAWDVLGAMPEMLQTAWGSVFKSLQLGQGDRLLIRGGTTSVGLAAAALASNHRAQVMATTRRKQEEIAELMKQCGVAEVVIDSGKIAQDVRKIWPEGADKVLELIGTVTLEDSMQSAKKGGLVCMAGIVGNEWTLNGWNPMESIPSGVYLTTYSGGRDEFIETPLSDMARQIKAGKLKLQIGHTFALSDIADAHKLMEENKALGKIVVLT</sequence>
<dbReference type="SUPFAM" id="SSF51735">
    <property type="entry name" value="NAD(P)-binding Rossmann-fold domains"/>
    <property type="match status" value="1"/>
</dbReference>
<reference evidence="4 5" key="1">
    <citation type="submission" date="2015-09" db="EMBL/GenBank/DDBJ databases">
        <title>Draft genome of a European isolate of the apple canker pathogen Neonectria ditissima.</title>
        <authorList>
            <person name="Gomez-Cortecero A."/>
            <person name="Harrison R.J."/>
            <person name="Armitage A.D."/>
        </authorList>
    </citation>
    <scope>NUCLEOTIDE SEQUENCE [LARGE SCALE GENOMIC DNA]</scope>
    <source>
        <strain evidence="4 5">R09/05</strain>
    </source>
</reference>
<evidence type="ECO:0000256" key="1">
    <source>
        <dbReference type="ARBA" id="ARBA00022857"/>
    </source>
</evidence>
<feature type="domain" description="Enoyl reductase (ER)" evidence="3">
    <location>
        <begin position="13"/>
        <end position="329"/>
    </location>
</feature>
<evidence type="ECO:0000256" key="2">
    <source>
        <dbReference type="ARBA" id="ARBA00023002"/>
    </source>
</evidence>
<dbReference type="Proteomes" id="UP000050424">
    <property type="component" value="Unassembled WGS sequence"/>
</dbReference>
<keyword evidence="2" id="KW-0560">Oxidoreductase</keyword>
<protein>
    <recommendedName>
        <fullName evidence="3">Enoyl reductase (ER) domain-containing protein</fullName>
    </recommendedName>
</protein>
<dbReference type="GO" id="GO:0070402">
    <property type="term" value="F:NADPH binding"/>
    <property type="evidence" value="ECO:0007669"/>
    <property type="project" value="TreeGrafter"/>
</dbReference>
<dbReference type="Pfam" id="PF08240">
    <property type="entry name" value="ADH_N"/>
    <property type="match status" value="1"/>
</dbReference>
<dbReference type="GO" id="GO:0016651">
    <property type="term" value="F:oxidoreductase activity, acting on NAD(P)H"/>
    <property type="evidence" value="ECO:0007669"/>
    <property type="project" value="TreeGrafter"/>
</dbReference>
<dbReference type="AlphaFoldDB" id="A0A0N8H7A6"/>
<dbReference type="InterPro" id="IPR011032">
    <property type="entry name" value="GroES-like_sf"/>
</dbReference>
<dbReference type="SUPFAM" id="SSF50129">
    <property type="entry name" value="GroES-like"/>
    <property type="match status" value="1"/>
</dbReference>
<dbReference type="SMART" id="SM00829">
    <property type="entry name" value="PKS_ER"/>
    <property type="match status" value="1"/>
</dbReference>
<evidence type="ECO:0000313" key="5">
    <source>
        <dbReference type="Proteomes" id="UP000050424"/>
    </source>
</evidence>
<dbReference type="PANTHER" id="PTHR48106">
    <property type="entry name" value="QUINONE OXIDOREDUCTASE PIG3-RELATED"/>
    <property type="match status" value="1"/>
</dbReference>
<dbReference type="PANTHER" id="PTHR48106:SF18">
    <property type="entry name" value="QUINONE OXIDOREDUCTASE PIG3"/>
    <property type="match status" value="1"/>
</dbReference>
<dbReference type="Pfam" id="PF13602">
    <property type="entry name" value="ADH_zinc_N_2"/>
    <property type="match status" value="1"/>
</dbReference>
<dbReference type="EMBL" id="LKCW01000068">
    <property type="protein sequence ID" value="KPM41236.1"/>
    <property type="molecule type" value="Genomic_DNA"/>
</dbReference>
<comment type="caution">
    <text evidence="4">The sequence shown here is derived from an EMBL/GenBank/DDBJ whole genome shotgun (WGS) entry which is preliminary data.</text>
</comment>
<dbReference type="InterPro" id="IPR013154">
    <property type="entry name" value="ADH-like_N"/>
</dbReference>
<dbReference type="Gene3D" id="3.90.180.10">
    <property type="entry name" value="Medium-chain alcohol dehydrogenases, catalytic domain"/>
    <property type="match status" value="1"/>
</dbReference>
<accession>A0A0N8H7A6</accession>
<dbReference type="InterPro" id="IPR020843">
    <property type="entry name" value="ER"/>
</dbReference>
<dbReference type="STRING" id="78410.A0A0N8H7A6"/>
<keyword evidence="5" id="KW-1185">Reference proteome</keyword>
<gene>
    <name evidence="4" type="ORF">AK830_g5309</name>
</gene>
<evidence type="ECO:0000259" key="3">
    <source>
        <dbReference type="SMART" id="SM00829"/>
    </source>
</evidence>
<dbReference type="Gene3D" id="3.40.50.720">
    <property type="entry name" value="NAD(P)-binding Rossmann-like Domain"/>
    <property type="match status" value="1"/>
</dbReference>
<evidence type="ECO:0000313" key="4">
    <source>
        <dbReference type="EMBL" id="KPM41236.1"/>
    </source>
</evidence>
<name>A0A0N8H7A6_9HYPO</name>